<sequence>MKTMLVLTDFSDSAYNAALYAAALTHQLQIPKLILYHSCTLIPPMQTVVPVPGSVDAKDLHMESIERLTILKNNLQSFLYEGTALEVLTDDRPLVAATEAIALQHQAGLVIMGVTGKGKLERILVGSTTINLAKESFLPILLVPPEARFEKIRRAVFACDLKNVSASTPVKTIKSLIHSLDASLLVLNVDTEDQDHFEPDTLNEQFILHKLWDDEKPEYHYTSNNNIAEGVMEFAYEHNIQLVIAVPKKRGFFESIFKRSLTQRLTFDLTIPLLLIRTEA</sequence>
<accession>A0ABU1T6N4</accession>
<organism evidence="3 4">
    <name type="scientific">Mucilaginibacter pocheonensis</name>
    <dbReference type="NCBI Taxonomy" id="398050"/>
    <lineage>
        <taxon>Bacteria</taxon>
        <taxon>Pseudomonadati</taxon>
        <taxon>Bacteroidota</taxon>
        <taxon>Sphingobacteriia</taxon>
        <taxon>Sphingobacteriales</taxon>
        <taxon>Sphingobacteriaceae</taxon>
        <taxon>Mucilaginibacter</taxon>
    </lineage>
</organism>
<comment type="caution">
    <text evidence="3">The sequence shown here is derived from an EMBL/GenBank/DDBJ whole genome shotgun (WGS) entry which is preliminary data.</text>
</comment>
<dbReference type="RefSeq" id="WP_310092361.1">
    <property type="nucleotide sequence ID" value="NZ_JAVDUU010000001.1"/>
</dbReference>
<proteinExistence type="inferred from homology"/>
<feature type="domain" description="UspA" evidence="2">
    <location>
        <begin position="1"/>
        <end position="144"/>
    </location>
</feature>
<dbReference type="Pfam" id="PF00582">
    <property type="entry name" value="Usp"/>
    <property type="match status" value="1"/>
</dbReference>
<evidence type="ECO:0000313" key="3">
    <source>
        <dbReference type="EMBL" id="MDR6941043.1"/>
    </source>
</evidence>
<dbReference type="SUPFAM" id="SSF52402">
    <property type="entry name" value="Adenine nucleotide alpha hydrolases-like"/>
    <property type="match status" value="2"/>
</dbReference>
<dbReference type="InterPro" id="IPR006016">
    <property type="entry name" value="UspA"/>
</dbReference>
<dbReference type="PRINTS" id="PR01438">
    <property type="entry name" value="UNVRSLSTRESS"/>
</dbReference>
<comment type="similarity">
    <text evidence="1">Belongs to the universal stress protein A family.</text>
</comment>
<dbReference type="Gene3D" id="3.40.50.12370">
    <property type="match status" value="1"/>
</dbReference>
<evidence type="ECO:0000259" key="2">
    <source>
        <dbReference type="Pfam" id="PF00582"/>
    </source>
</evidence>
<dbReference type="Proteomes" id="UP001247620">
    <property type="component" value="Unassembled WGS sequence"/>
</dbReference>
<dbReference type="EMBL" id="JAVDUU010000001">
    <property type="protein sequence ID" value="MDR6941043.1"/>
    <property type="molecule type" value="Genomic_DNA"/>
</dbReference>
<protein>
    <submittedName>
        <fullName evidence="3">Nucleotide-binding universal stress UspA family protein</fullName>
    </submittedName>
</protein>
<gene>
    <name evidence="3" type="ORF">J2W55_000871</name>
</gene>
<name>A0ABU1T6N4_9SPHI</name>
<dbReference type="InterPro" id="IPR006015">
    <property type="entry name" value="Universal_stress_UspA"/>
</dbReference>
<evidence type="ECO:0000313" key="4">
    <source>
        <dbReference type="Proteomes" id="UP001247620"/>
    </source>
</evidence>
<reference evidence="3 4" key="1">
    <citation type="submission" date="2023-07" db="EMBL/GenBank/DDBJ databases">
        <title>Sorghum-associated microbial communities from plants grown in Nebraska, USA.</title>
        <authorList>
            <person name="Schachtman D."/>
        </authorList>
    </citation>
    <scope>NUCLEOTIDE SEQUENCE [LARGE SCALE GENOMIC DNA]</scope>
    <source>
        <strain evidence="3 4">3262</strain>
    </source>
</reference>
<keyword evidence="4" id="KW-1185">Reference proteome</keyword>
<evidence type="ECO:0000256" key="1">
    <source>
        <dbReference type="ARBA" id="ARBA00008791"/>
    </source>
</evidence>